<reference evidence="1 2" key="1">
    <citation type="submission" date="2024-05" db="EMBL/GenBank/DDBJ databases">
        <authorList>
            <person name="Wallberg A."/>
        </authorList>
    </citation>
    <scope>NUCLEOTIDE SEQUENCE [LARGE SCALE GENOMIC DNA]</scope>
</reference>
<evidence type="ECO:0000313" key="1">
    <source>
        <dbReference type="EMBL" id="CAL4108675.1"/>
    </source>
</evidence>
<comment type="caution">
    <text evidence="1">The sequence shown here is derived from an EMBL/GenBank/DDBJ whole genome shotgun (WGS) entry which is preliminary data.</text>
</comment>
<proteinExistence type="predicted"/>
<dbReference type="AlphaFoldDB" id="A0AAV2QZR6"/>
<keyword evidence="2" id="KW-1185">Reference proteome</keyword>
<name>A0AAV2QZR6_MEGNR</name>
<sequence>MRCTRSFLHRIKNVVRSYNVPRQMIMNIDQMMFHIILSRTDSMVPRDARKILFSGCINGSEHFTVLVPAGCTEFLQPLDADGGVNKALKDHLLVMSDEFKSQQRHVVTDAHG</sequence>
<dbReference type="EMBL" id="CAXKWB010013827">
    <property type="protein sequence ID" value="CAL4108675.1"/>
    <property type="molecule type" value="Genomic_DNA"/>
</dbReference>
<evidence type="ECO:0000313" key="2">
    <source>
        <dbReference type="Proteomes" id="UP001497623"/>
    </source>
</evidence>
<organism evidence="1 2">
    <name type="scientific">Meganyctiphanes norvegica</name>
    <name type="common">Northern krill</name>
    <name type="synonym">Thysanopoda norvegica</name>
    <dbReference type="NCBI Taxonomy" id="48144"/>
    <lineage>
        <taxon>Eukaryota</taxon>
        <taxon>Metazoa</taxon>
        <taxon>Ecdysozoa</taxon>
        <taxon>Arthropoda</taxon>
        <taxon>Crustacea</taxon>
        <taxon>Multicrustacea</taxon>
        <taxon>Malacostraca</taxon>
        <taxon>Eumalacostraca</taxon>
        <taxon>Eucarida</taxon>
        <taxon>Euphausiacea</taxon>
        <taxon>Euphausiidae</taxon>
        <taxon>Meganyctiphanes</taxon>
    </lineage>
</organism>
<accession>A0AAV2QZR6</accession>
<dbReference type="Proteomes" id="UP001497623">
    <property type="component" value="Unassembled WGS sequence"/>
</dbReference>
<protein>
    <submittedName>
        <fullName evidence="1">Uncharacterized protein</fullName>
    </submittedName>
</protein>
<gene>
    <name evidence="1" type="ORF">MNOR_LOCUS18952</name>
</gene>